<dbReference type="OrthoDB" id="9803050at2"/>
<dbReference type="Proteomes" id="UP000251993">
    <property type="component" value="Chromosome"/>
</dbReference>
<gene>
    <name evidence="5" type="ORF">DR864_13870</name>
</gene>
<dbReference type="InterPro" id="IPR008969">
    <property type="entry name" value="CarboxyPept-like_regulatory"/>
</dbReference>
<dbReference type="Pfam" id="PF07715">
    <property type="entry name" value="Plug"/>
    <property type="match status" value="1"/>
</dbReference>
<evidence type="ECO:0000256" key="2">
    <source>
        <dbReference type="ARBA" id="ARBA00023136"/>
    </source>
</evidence>
<protein>
    <recommendedName>
        <fullName evidence="4">TonB-dependent receptor plug domain-containing protein</fullName>
    </recommendedName>
</protein>
<dbReference type="AlphaFoldDB" id="A0A344TJD9"/>
<dbReference type="GO" id="GO:0009279">
    <property type="term" value="C:cell outer membrane"/>
    <property type="evidence" value="ECO:0007669"/>
    <property type="project" value="UniProtKB-SubCell"/>
</dbReference>
<accession>A0A344TJD9</accession>
<dbReference type="InterPro" id="IPR037066">
    <property type="entry name" value="Plug_dom_sf"/>
</dbReference>
<comment type="subcellular location">
    <subcellularLocation>
        <location evidence="1">Cell outer membrane</location>
    </subcellularLocation>
</comment>
<dbReference type="Pfam" id="PF13715">
    <property type="entry name" value="CarbopepD_reg_2"/>
    <property type="match status" value="1"/>
</dbReference>
<feature type="domain" description="TonB-dependent receptor plug" evidence="4">
    <location>
        <begin position="139"/>
        <end position="213"/>
    </location>
</feature>
<organism evidence="5 6">
    <name type="scientific">Runella rosea</name>
    <dbReference type="NCBI Taxonomy" id="2259595"/>
    <lineage>
        <taxon>Bacteria</taxon>
        <taxon>Pseudomonadati</taxon>
        <taxon>Bacteroidota</taxon>
        <taxon>Cytophagia</taxon>
        <taxon>Cytophagales</taxon>
        <taxon>Spirosomataceae</taxon>
        <taxon>Runella</taxon>
    </lineage>
</organism>
<dbReference type="EMBL" id="CP030850">
    <property type="protein sequence ID" value="AXE18760.1"/>
    <property type="molecule type" value="Genomic_DNA"/>
</dbReference>
<reference evidence="5 6" key="1">
    <citation type="submission" date="2018-07" db="EMBL/GenBank/DDBJ databases">
        <title>Genome sequencing of Runella.</title>
        <authorList>
            <person name="Baek M.-G."/>
            <person name="Yi H."/>
        </authorList>
    </citation>
    <scope>NUCLEOTIDE SEQUENCE [LARGE SCALE GENOMIC DNA]</scope>
    <source>
        <strain evidence="5 6">HYN0085</strain>
    </source>
</reference>
<dbReference type="KEGG" id="run:DR864_13870"/>
<evidence type="ECO:0000256" key="1">
    <source>
        <dbReference type="ARBA" id="ARBA00004442"/>
    </source>
</evidence>
<keyword evidence="2" id="KW-0472">Membrane</keyword>
<evidence type="ECO:0000313" key="6">
    <source>
        <dbReference type="Proteomes" id="UP000251993"/>
    </source>
</evidence>
<sequence>MRFWKWMVGVLVGGGLLNEAYSQKIVVKGVVMEAGTNEPLTSVTIVDSTRKLFTTTNRYGYFNVIPNKLPVALQISLVGYEAQQVYITKDTVLRLYLKPQTLQEVEVRASYQPTLQPNLVTLTPTLLNNLPSVGGEKDLLKAISIFSGVAAGSELSSGINVRGGANDQNLYYLDGAPIYSVGHLFNFLSLFNPDAVQRVHFYKGDFPVEYGGRLSSVTDVSFREGNKNRWEGKAEVGVVSAKFSLEGPIKTNKTSLLLTGRSAYLNLFNLGKKKAIQNHEQGNFLGYNFYDLNVKLNHSFNQNHKLFLSYYRGVDYYEVLQNSLFGTNVDHNLRRLTNQLLSVRSYHVLSSRLFLQTGLHFTQYAFRYNEGSTMFRVATVQPKPWMKPEKTFTKISEIYTISNGKIQDVSANFLADWTVASGVKAKLGADLIHHTYEPVSYRRKEENQDSVSLKEASASALEGGVFGSLMVNLSSKMQWNVGARYSYFQTKQVNYQGLEPRTSLTYRTDNASIQLSATRMIQYNHALVKSGGLTDKITWVPSTPGILPQSSWQYAVGWSQSRPGQTFKYSIGAYYKQMQNLSMYRYYYGDPYLYYRWEANTLSGGKGRAYGLELTAEKSFRRWSGGVNYTLSRNQRHYDELNESKWFNDLYDRRHILNLNGVYKMSKTLQLSFLWVYYSGQRYDLPAGRIAANPLVPEYVVYDQKNNGKYPDYHRLDVGLTKKYFLTKGRYWEINLNVYNLYSRKNTYRLYPAVEVITDEQHRPLERRNVIRSASVFPILPSISIAYKFR</sequence>
<dbReference type="Gene3D" id="2.40.170.20">
    <property type="entry name" value="TonB-dependent receptor, beta-barrel domain"/>
    <property type="match status" value="1"/>
</dbReference>
<dbReference type="InterPro" id="IPR012910">
    <property type="entry name" value="Plug_dom"/>
</dbReference>
<dbReference type="SUPFAM" id="SSF56935">
    <property type="entry name" value="Porins"/>
    <property type="match status" value="1"/>
</dbReference>
<name>A0A344TJD9_9BACT</name>
<dbReference type="SUPFAM" id="SSF49464">
    <property type="entry name" value="Carboxypeptidase regulatory domain-like"/>
    <property type="match status" value="1"/>
</dbReference>
<evidence type="ECO:0000313" key="5">
    <source>
        <dbReference type="EMBL" id="AXE18760.1"/>
    </source>
</evidence>
<dbReference type="RefSeq" id="WP_114067542.1">
    <property type="nucleotide sequence ID" value="NZ_CP030850.1"/>
</dbReference>
<evidence type="ECO:0000259" key="4">
    <source>
        <dbReference type="Pfam" id="PF07715"/>
    </source>
</evidence>
<keyword evidence="6" id="KW-1185">Reference proteome</keyword>
<keyword evidence="3" id="KW-0998">Cell outer membrane</keyword>
<evidence type="ECO:0000256" key="3">
    <source>
        <dbReference type="ARBA" id="ARBA00023237"/>
    </source>
</evidence>
<dbReference type="Gene3D" id="2.170.130.10">
    <property type="entry name" value="TonB-dependent receptor, plug domain"/>
    <property type="match status" value="1"/>
</dbReference>
<dbReference type="InterPro" id="IPR036942">
    <property type="entry name" value="Beta-barrel_TonB_sf"/>
</dbReference>
<proteinExistence type="predicted"/>